<protein>
    <submittedName>
        <fullName evidence="2">Uncharacterized protein</fullName>
    </submittedName>
</protein>
<sequence length="137" mass="15431">MLLFFLIVSTLLPSTASASFLNFSTPYTSFPIGCHNFEGLVLCANGGRVLPGAKIILFEKDPMTADDKLAEVEIQNAKFKVHVCATDFPTPNLELFFKFENACQKDASKRSGLLKEDFLMEYFIYDNDEFVHAFIKN</sequence>
<organism evidence="1 2">
    <name type="scientific">Panagrolaimus sp. ES5</name>
    <dbReference type="NCBI Taxonomy" id="591445"/>
    <lineage>
        <taxon>Eukaryota</taxon>
        <taxon>Metazoa</taxon>
        <taxon>Ecdysozoa</taxon>
        <taxon>Nematoda</taxon>
        <taxon>Chromadorea</taxon>
        <taxon>Rhabditida</taxon>
        <taxon>Tylenchina</taxon>
        <taxon>Panagrolaimomorpha</taxon>
        <taxon>Panagrolaimoidea</taxon>
        <taxon>Panagrolaimidae</taxon>
        <taxon>Panagrolaimus</taxon>
    </lineage>
</organism>
<evidence type="ECO:0000313" key="2">
    <source>
        <dbReference type="WBParaSite" id="ES5_v2.g11207.t1"/>
    </source>
</evidence>
<dbReference type="WBParaSite" id="ES5_v2.g11207.t1">
    <property type="protein sequence ID" value="ES5_v2.g11207.t1"/>
    <property type="gene ID" value="ES5_v2.g11207"/>
</dbReference>
<reference evidence="2" key="1">
    <citation type="submission" date="2022-11" db="UniProtKB">
        <authorList>
            <consortium name="WormBaseParasite"/>
        </authorList>
    </citation>
    <scope>IDENTIFICATION</scope>
</reference>
<evidence type="ECO:0000313" key="1">
    <source>
        <dbReference type="Proteomes" id="UP000887579"/>
    </source>
</evidence>
<accession>A0AC34F2Z4</accession>
<name>A0AC34F2Z4_9BILA</name>
<proteinExistence type="predicted"/>
<dbReference type="Proteomes" id="UP000887579">
    <property type="component" value="Unplaced"/>
</dbReference>